<gene>
    <name evidence="2" type="ORF">SAMN03080618_01014</name>
</gene>
<dbReference type="AlphaFoldDB" id="A0A1I3JV58"/>
<feature type="signal peptide" evidence="1">
    <location>
        <begin position="1"/>
        <end position="22"/>
    </location>
</feature>
<dbReference type="GO" id="GO:0008233">
    <property type="term" value="F:peptidase activity"/>
    <property type="evidence" value="ECO:0007669"/>
    <property type="project" value="UniProtKB-KW"/>
</dbReference>
<reference evidence="3" key="1">
    <citation type="submission" date="2016-10" db="EMBL/GenBank/DDBJ databases">
        <authorList>
            <person name="Varghese N."/>
            <person name="Submissions S."/>
        </authorList>
    </citation>
    <scope>NUCLEOTIDE SEQUENCE [LARGE SCALE GENOMIC DNA]</scope>
    <source>
        <strain evidence="3">DSM 21857</strain>
    </source>
</reference>
<dbReference type="InterPro" id="IPR010321">
    <property type="entry name" value="DUF922"/>
</dbReference>
<evidence type="ECO:0000313" key="2">
    <source>
        <dbReference type="EMBL" id="SFI64083.1"/>
    </source>
</evidence>
<dbReference type="OrthoDB" id="7906163at2"/>
<dbReference type="RefSeq" id="WP_091519363.1">
    <property type="nucleotide sequence ID" value="NZ_FORF01000004.1"/>
</dbReference>
<keyword evidence="2" id="KW-0378">Hydrolase</keyword>
<dbReference type="EMBL" id="FORF01000004">
    <property type="protein sequence ID" value="SFI64083.1"/>
    <property type="molecule type" value="Genomic_DNA"/>
</dbReference>
<sequence length="198" mass="22113">MAFRRLVSVVAVAIMLPTMAQAQWKPVEKIENYRVSGQSGIELYRSIGEHGPKVGVGRVIAYTDFKLLWSRDYRPQKDGSCTLVSARPNLTITYRLPKAAGDMPTATRRSWDSFLEGVIRHEKVHGEMIVDLVKAIEDVSIGLSAPNDPDCNKVRAALQSRLGPLSQEQRRRSREFDQVEMRDGGNVHKLVLALVNGS</sequence>
<name>A0A1I3JV58_9HYPH</name>
<organism evidence="2 3">
    <name type="scientific">Aquamicrobium aerolatum DSM 21857</name>
    <dbReference type="NCBI Taxonomy" id="1121003"/>
    <lineage>
        <taxon>Bacteria</taxon>
        <taxon>Pseudomonadati</taxon>
        <taxon>Pseudomonadota</taxon>
        <taxon>Alphaproteobacteria</taxon>
        <taxon>Hyphomicrobiales</taxon>
        <taxon>Phyllobacteriaceae</taxon>
        <taxon>Aerobium</taxon>
    </lineage>
</organism>
<dbReference type="Proteomes" id="UP000242763">
    <property type="component" value="Unassembled WGS sequence"/>
</dbReference>
<dbReference type="GO" id="GO:0006508">
    <property type="term" value="P:proteolysis"/>
    <property type="evidence" value="ECO:0007669"/>
    <property type="project" value="UniProtKB-KW"/>
</dbReference>
<dbReference type="STRING" id="1121003.SAMN03080618_01014"/>
<protein>
    <submittedName>
        <fullName evidence="2">Predicted secreted Zn-dependent protease</fullName>
    </submittedName>
</protein>
<accession>A0A1I3JV58</accession>
<dbReference type="PIRSF" id="PIRSF010521">
    <property type="entry name" value="DUF922_bac"/>
    <property type="match status" value="1"/>
</dbReference>
<evidence type="ECO:0000313" key="3">
    <source>
        <dbReference type="Proteomes" id="UP000242763"/>
    </source>
</evidence>
<dbReference type="Pfam" id="PF06037">
    <property type="entry name" value="DUF922"/>
    <property type="match status" value="1"/>
</dbReference>
<evidence type="ECO:0000256" key="1">
    <source>
        <dbReference type="SAM" id="SignalP"/>
    </source>
</evidence>
<proteinExistence type="predicted"/>
<keyword evidence="2" id="KW-0645">Protease</keyword>
<feature type="chain" id="PRO_5017408789" evidence="1">
    <location>
        <begin position="23"/>
        <end position="198"/>
    </location>
</feature>
<keyword evidence="3" id="KW-1185">Reference proteome</keyword>
<keyword evidence="1" id="KW-0732">Signal</keyword>